<reference evidence="2 3" key="1">
    <citation type="submission" date="2018-01" db="EMBL/GenBank/DDBJ databases">
        <title>Whole genome sequencing of Histamine producing bacteria.</title>
        <authorList>
            <person name="Butler K."/>
        </authorList>
    </citation>
    <scope>NUCLEOTIDE SEQUENCE [LARGE SCALE GENOMIC DNA]</scope>
    <source>
        <strain evidence="2 3">FS-7.2</strain>
    </source>
</reference>
<dbReference type="InterPro" id="IPR045584">
    <property type="entry name" value="Pilin-like"/>
</dbReference>
<feature type="transmembrane region" description="Helical" evidence="1">
    <location>
        <begin position="6"/>
        <end position="26"/>
    </location>
</feature>
<organism evidence="2 3">
    <name type="scientific">Photobacterium kishitanii</name>
    <dbReference type="NCBI Taxonomy" id="318456"/>
    <lineage>
        <taxon>Bacteria</taxon>
        <taxon>Pseudomonadati</taxon>
        <taxon>Pseudomonadota</taxon>
        <taxon>Gammaproteobacteria</taxon>
        <taxon>Vibrionales</taxon>
        <taxon>Vibrionaceae</taxon>
        <taxon>Photobacterium</taxon>
    </lineage>
</organism>
<dbReference type="Proteomes" id="UP000241426">
    <property type="component" value="Unassembled WGS sequence"/>
</dbReference>
<dbReference type="SUPFAM" id="SSF54523">
    <property type="entry name" value="Pili subunits"/>
    <property type="match status" value="1"/>
</dbReference>
<dbReference type="EMBL" id="PYNF01000035">
    <property type="protein sequence ID" value="PSU92082.1"/>
    <property type="molecule type" value="Genomic_DNA"/>
</dbReference>
<name>A0A2T3KBT5_9GAMM</name>
<dbReference type="Gene3D" id="3.30.700.10">
    <property type="entry name" value="Glycoprotein, Type 4 Pilin"/>
    <property type="match status" value="1"/>
</dbReference>
<dbReference type="AlphaFoldDB" id="A0A2T3KBT5"/>
<keyword evidence="1" id="KW-0472">Membrane</keyword>
<keyword evidence="1" id="KW-0812">Transmembrane</keyword>
<evidence type="ECO:0000313" key="2">
    <source>
        <dbReference type="EMBL" id="PSU92082.1"/>
    </source>
</evidence>
<evidence type="ECO:0000256" key="1">
    <source>
        <dbReference type="SAM" id="Phobius"/>
    </source>
</evidence>
<dbReference type="NCBIfam" id="TIGR02532">
    <property type="entry name" value="IV_pilin_GFxxxE"/>
    <property type="match status" value="1"/>
</dbReference>
<sequence>MKKNGFTLIELIVVIIILGILAVVAMPRFLNTQKDANNAALKGLEAAVNSGLKMGYSKMAIAGLEQRRYVSNKSNDCLDMTCTTFNPMSNLPFPGCRMDSTSSCTFNYGYPSPEEYSLPLLISNLDSNGDLAITRATLANGGHAVNITFKKYTKKEAITDSEGNNQQNTVLARDNCFITYAPPTTASENYTLKLVPCK</sequence>
<accession>A0A2T3KBT5</accession>
<evidence type="ECO:0000313" key="3">
    <source>
        <dbReference type="Proteomes" id="UP000241426"/>
    </source>
</evidence>
<protein>
    <submittedName>
        <fullName evidence="2">Prepilin-type N-terminal cleavage/methylation domain-containing protein</fullName>
    </submittedName>
</protein>
<comment type="caution">
    <text evidence="2">The sequence shown here is derived from an EMBL/GenBank/DDBJ whole genome shotgun (WGS) entry which is preliminary data.</text>
</comment>
<proteinExistence type="predicted"/>
<dbReference type="Pfam" id="PF07963">
    <property type="entry name" value="N_methyl"/>
    <property type="match status" value="1"/>
</dbReference>
<gene>
    <name evidence="2" type="ORF">C9J27_22675</name>
</gene>
<dbReference type="InterPro" id="IPR012902">
    <property type="entry name" value="N_methyl_site"/>
</dbReference>
<keyword evidence="1" id="KW-1133">Transmembrane helix</keyword>